<protein>
    <recommendedName>
        <fullName evidence="4">protein acetyllysine N-acetyltransferase</fullName>
        <ecNumber evidence="4">2.3.1.286</ecNumber>
    </recommendedName>
</protein>
<proteinExistence type="inferred from homology"/>
<evidence type="ECO:0000256" key="9">
    <source>
        <dbReference type="ARBA" id="ARBA00023242"/>
    </source>
</evidence>
<dbReference type="GO" id="GO:0046872">
    <property type="term" value="F:metal ion binding"/>
    <property type="evidence" value="ECO:0007669"/>
    <property type="project" value="UniProtKB-KW"/>
</dbReference>
<dbReference type="InterPro" id="IPR050134">
    <property type="entry name" value="NAD-dep_sirtuin_deacylases"/>
</dbReference>
<evidence type="ECO:0000256" key="8">
    <source>
        <dbReference type="ARBA" id="ARBA00023027"/>
    </source>
</evidence>
<dbReference type="SUPFAM" id="SSF52467">
    <property type="entry name" value="DHS-like NAD/FAD-binding domain"/>
    <property type="match status" value="1"/>
</dbReference>
<evidence type="ECO:0000256" key="10">
    <source>
        <dbReference type="PROSITE-ProRule" id="PRU00236"/>
    </source>
</evidence>
<keyword evidence="9" id="KW-0539">Nucleus</keyword>
<dbReference type="GeneID" id="117563324"/>
<feature type="compositionally biased region" description="Basic and acidic residues" evidence="11">
    <location>
        <begin position="198"/>
        <end position="207"/>
    </location>
</feature>
<dbReference type="RefSeq" id="XP_034097478.1">
    <property type="nucleotide sequence ID" value="XM_034241587.2"/>
</dbReference>
<feature type="region of interest" description="Disordered" evidence="11">
    <location>
        <begin position="180"/>
        <end position="255"/>
    </location>
</feature>
<keyword evidence="6 10" id="KW-0479">Metal-binding</keyword>
<evidence type="ECO:0000256" key="2">
    <source>
        <dbReference type="ARBA" id="ARBA00004123"/>
    </source>
</evidence>
<evidence type="ECO:0000256" key="5">
    <source>
        <dbReference type="ARBA" id="ARBA00022679"/>
    </source>
</evidence>
<feature type="active site" description="Proton acceptor" evidence="10">
    <location>
        <position position="435"/>
    </location>
</feature>
<feature type="compositionally biased region" description="Acidic residues" evidence="11">
    <location>
        <begin position="208"/>
        <end position="221"/>
    </location>
</feature>
<evidence type="ECO:0000256" key="6">
    <source>
        <dbReference type="ARBA" id="ARBA00022723"/>
    </source>
</evidence>
<evidence type="ECO:0000259" key="12">
    <source>
        <dbReference type="PROSITE" id="PS50305"/>
    </source>
</evidence>
<feature type="domain" description="Deacetylase sirtuin-type" evidence="12">
    <location>
        <begin position="308"/>
        <end position="594"/>
    </location>
</feature>
<feature type="compositionally biased region" description="Polar residues" evidence="11">
    <location>
        <begin position="180"/>
        <end position="197"/>
    </location>
</feature>
<dbReference type="InterPro" id="IPR026590">
    <property type="entry name" value="Ssirtuin_cat_dom"/>
</dbReference>
<feature type="compositionally biased region" description="Polar residues" evidence="11">
    <location>
        <begin position="637"/>
        <end position="649"/>
    </location>
</feature>
<feature type="binding site" evidence="10">
    <location>
        <position position="446"/>
    </location>
    <ligand>
        <name>Zn(2+)</name>
        <dbReference type="ChEBI" id="CHEBI:29105"/>
    </ligand>
</feature>
<feature type="compositionally biased region" description="Low complexity" evidence="11">
    <location>
        <begin position="902"/>
        <end position="914"/>
    </location>
</feature>
<evidence type="ECO:0000256" key="11">
    <source>
        <dbReference type="SAM" id="MobiDB-lite"/>
    </source>
</evidence>
<dbReference type="InterPro" id="IPR003000">
    <property type="entry name" value="Sirtuin"/>
</dbReference>
<feature type="compositionally biased region" description="Low complexity" evidence="11">
    <location>
        <begin position="140"/>
        <end position="156"/>
    </location>
</feature>
<dbReference type="OrthoDB" id="424302at2759"/>
<dbReference type="GO" id="GO:0002039">
    <property type="term" value="F:p53 binding"/>
    <property type="evidence" value="ECO:0007669"/>
    <property type="project" value="TreeGrafter"/>
</dbReference>
<dbReference type="Pfam" id="PF02146">
    <property type="entry name" value="SIR2"/>
    <property type="match status" value="1"/>
</dbReference>
<evidence type="ECO:0000313" key="13">
    <source>
        <dbReference type="Proteomes" id="UP000515160"/>
    </source>
</evidence>
<keyword evidence="8" id="KW-0520">NAD</keyword>
<evidence type="ECO:0000256" key="7">
    <source>
        <dbReference type="ARBA" id="ARBA00022833"/>
    </source>
</evidence>
<dbReference type="FunFam" id="3.30.1600.10:FF:000013">
    <property type="entry name" value="NAD-dependent protein deacetylase sirtuin-1"/>
    <property type="match status" value="1"/>
</dbReference>
<organism evidence="13 14">
    <name type="scientific">Drosophila albomicans</name>
    <name type="common">Fruit fly</name>
    <dbReference type="NCBI Taxonomy" id="7291"/>
    <lineage>
        <taxon>Eukaryota</taxon>
        <taxon>Metazoa</taxon>
        <taxon>Ecdysozoa</taxon>
        <taxon>Arthropoda</taxon>
        <taxon>Hexapoda</taxon>
        <taxon>Insecta</taxon>
        <taxon>Pterygota</taxon>
        <taxon>Neoptera</taxon>
        <taxon>Endopterygota</taxon>
        <taxon>Diptera</taxon>
        <taxon>Brachycera</taxon>
        <taxon>Muscomorpha</taxon>
        <taxon>Ephydroidea</taxon>
        <taxon>Drosophilidae</taxon>
        <taxon>Drosophila</taxon>
    </lineage>
</organism>
<dbReference type="Gene3D" id="3.30.1600.10">
    <property type="entry name" value="SIR2/SIRT2 'Small Domain"/>
    <property type="match status" value="1"/>
</dbReference>
<feature type="compositionally biased region" description="Low complexity" evidence="11">
    <location>
        <begin position="238"/>
        <end position="249"/>
    </location>
</feature>
<evidence type="ECO:0000256" key="3">
    <source>
        <dbReference type="ARBA" id="ARBA00006924"/>
    </source>
</evidence>
<comment type="subcellular location">
    <subcellularLocation>
        <location evidence="2">Nucleus</location>
    </subcellularLocation>
</comment>
<dbReference type="GO" id="GO:0003714">
    <property type="term" value="F:transcription corepressor activity"/>
    <property type="evidence" value="ECO:0007669"/>
    <property type="project" value="TreeGrafter"/>
</dbReference>
<keyword evidence="13" id="KW-1185">Reference proteome</keyword>
<sequence>MQSRDVKILCVYQRKSGENGKRESKKKKSKQLDCGGGVCVRSAVRERVYACVSACVCGKKQTERRKQYGRARKTECCAPGKIMEKYEDMDIRLGHINAKELADVCDVNIPRDDDALIMFDRSPTNFDFGAEILSTNNMKPAPTATTSTAATTTATSEPQPKANSEIKTKTLPQMAEQEIGANQNAKKLTDNNLMEQPTSKRLEKSCSEVDDEDDEDEDDNEDYKSSWANSDDDDDDSSSSTDCSSASESDWQRWQQQRELHSALGRMPRQVIASIMPHFASELPADIDESVLWDYLSHLLNEPKRRNKLNNVNTFDDVIDLVQNSKKIIVLTGAGVSVSCGIPDFRSTNGIYARLAHDFPDLPDPQAMFDINYFKRDPRPFYKFAREIYPGEFKPSPCHHFIKMLETKGKLLRNYTQNIDTLERVAGIQRVIECHGSFSTASCTKCKYKCNADALRADIFAQRIPVCPQCQPNVEHSVDASVAVTEEQLKQLVENGIMKPDIVFFGEGLPDEYHTVMSTDKDKCDLLIVIGSSLKVRPVAHIPSSIPATVPQILINREQLHHLKFDVELLGDSDVIINQICHRLSASDNDDDWKQLCYDDAVLRETKELMPPADYYLHHHHLHHHNHHHRHCRSESEQQSQLDTDTQSLKSNGSADYLLGSSAGTCSDSGFESSTFTATVQDKRAQLTPQQTTPIADDRDAAIERIKSDILVELNETAAISCDRLVAPPAISSGSGSSSISASSTNTASYRHLSIDSSKDSGIEQGEFSNASNNAHAYVSNLDTNMMVETKTAAPSLTPTPPQRKRQTTAERLQPGTFYCHNKHSSYVFPGAQVFWDNDYSDDDDDDDDDDGLATGRGADLFGNVVAGDEDACDLNAVPLSPLLPPALEAHLVTEITSGVSVSSAPSACNSSPSNKRRSTADTVEQSLSPAVEAKCNSPAIESETPPPIKKRRPSLGTAPTAAPTTAV</sequence>
<evidence type="ECO:0000256" key="4">
    <source>
        <dbReference type="ARBA" id="ARBA00012928"/>
    </source>
</evidence>
<dbReference type="InterPro" id="IPR029035">
    <property type="entry name" value="DHS-like_NAD/FAD-binding_dom"/>
</dbReference>
<feature type="binding site" evidence="10">
    <location>
        <position position="467"/>
    </location>
    <ligand>
        <name>Zn(2+)</name>
        <dbReference type="ChEBI" id="CHEBI:29105"/>
    </ligand>
</feature>
<reference evidence="14" key="1">
    <citation type="submission" date="2025-08" db="UniProtKB">
        <authorList>
            <consortium name="RefSeq"/>
        </authorList>
    </citation>
    <scope>IDENTIFICATION</scope>
    <source>
        <strain evidence="14">15112-1751.03</strain>
        <tissue evidence="14">Whole Adult</tissue>
    </source>
</reference>
<comment type="cofactor">
    <cofactor evidence="1">
        <name>Zn(2+)</name>
        <dbReference type="ChEBI" id="CHEBI:29105"/>
    </cofactor>
</comment>
<feature type="binding site" evidence="10">
    <location>
        <position position="443"/>
    </location>
    <ligand>
        <name>Zn(2+)</name>
        <dbReference type="ChEBI" id="CHEBI:29105"/>
    </ligand>
</feature>
<dbReference type="PROSITE" id="PS50305">
    <property type="entry name" value="SIRTUIN"/>
    <property type="match status" value="1"/>
</dbReference>
<feature type="region of interest" description="Disordered" evidence="11">
    <location>
        <begin position="136"/>
        <end position="166"/>
    </location>
</feature>
<dbReference type="GO" id="GO:0070403">
    <property type="term" value="F:NAD+ binding"/>
    <property type="evidence" value="ECO:0007669"/>
    <property type="project" value="InterPro"/>
</dbReference>
<dbReference type="Gene3D" id="3.40.50.1220">
    <property type="entry name" value="TPP-binding domain"/>
    <property type="match status" value="1"/>
</dbReference>
<gene>
    <name evidence="14" type="primary">LOC117563324</name>
</gene>
<accession>A0A6P8WDZ7</accession>
<feature type="compositionally biased region" description="Low complexity" evidence="11">
    <location>
        <begin position="958"/>
        <end position="968"/>
    </location>
</feature>
<dbReference type="GO" id="GO:0033553">
    <property type="term" value="C:rDNA heterochromatin"/>
    <property type="evidence" value="ECO:0007669"/>
    <property type="project" value="TreeGrafter"/>
</dbReference>
<keyword evidence="5" id="KW-0808">Transferase</keyword>
<dbReference type="EC" id="2.3.1.286" evidence="4"/>
<dbReference type="GO" id="GO:0017136">
    <property type="term" value="F:histone deacetylase activity, NAD-dependent"/>
    <property type="evidence" value="ECO:0007669"/>
    <property type="project" value="TreeGrafter"/>
</dbReference>
<dbReference type="InterPro" id="IPR026591">
    <property type="entry name" value="Sirtuin_cat_small_dom_sf"/>
</dbReference>
<evidence type="ECO:0000313" key="14">
    <source>
        <dbReference type="RefSeq" id="XP_034097478.1"/>
    </source>
</evidence>
<dbReference type="GO" id="GO:0005654">
    <property type="term" value="C:nucleoplasm"/>
    <property type="evidence" value="ECO:0007669"/>
    <property type="project" value="TreeGrafter"/>
</dbReference>
<feature type="region of interest" description="Disordered" evidence="11">
    <location>
        <begin position="626"/>
        <end position="649"/>
    </location>
</feature>
<dbReference type="GO" id="GO:0005637">
    <property type="term" value="C:nuclear inner membrane"/>
    <property type="evidence" value="ECO:0007669"/>
    <property type="project" value="TreeGrafter"/>
</dbReference>
<dbReference type="Proteomes" id="UP000515160">
    <property type="component" value="Chromosome 2L"/>
</dbReference>
<feature type="region of interest" description="Disordered" evidence="11">
    <location>
        <begin position="902"/>
        <end position="968"/>
    </location>
</feature>
<dbReference type="CDD" id="cd01408">
    <property type="entry name" value="SIRT1"/>
    <property type="match status" value="1"/>
</dbReference>
<feature type="binding site" evidence="10">
    <location>
        <position position="470"/>
    </location>
    <ligand>
        <name>Zn(2+)</name>
        <dbReference type="ChEBI" id="CHEBI:29105"/>
    </ligand>
</feature>
<evidence type="ECO:0000256" key="1">
    <source>
        <dbReference type="ARBA" id="ARBA00001947"/>
    </source>
</evidence>
<name>A0A6P8WDZ7_DROAB</name>
<comment type="similarity">
    <text evidence="3">Belongs to the sirtuin family. Class I subfamily.</text>
</comment>
<dbReference type="PANTHER" id="PTHR11085">
    <property type="entry name" value="NAD-DEPENDENT PROTEIN DEACYLASE SIRTUIN-5, MITOCHONDRIAL-RELATED"/>
    <property type="match status" value="1"/>
</dbReference>
<dbReference type="AlphaFoldDB" id="A0A6P8WDZ7"/>
<dbReference type="PANTHER" id="PTHR11085:SF9">
    <property type="entry name" value="NAD-DEPENDENT PROTEIN DEACETYLASE SIRTUIN-1"/>
    <property type="match status" value="1"/>
</dbReference>
<keyword evidence="7 10" id="KW-0862">Zinc</keyword>